<keyword evidence="4" id="KW-0285">Flavoprotein</keyword>
<keyword evidence="7" id="KW-0503">Monooxygenase</keyword>
<dbReference type="InterPro" id="IPR036188">
    <property type="entry name" value="FAD/NAD-bd_sf"/>
</dbReference>
<feature type="domain" description="FAD-binding" evidence="8">
    <location>
        <begin position="4"/>
        <end position="311"/>
    </location>
</feature>
<comment type="caution">
    <text evidence="9">The sequence shown here is derived from an EMBL/GenBank/DDBJ whole genome shotgun (WGS) entry which is preliminary data.</text>
</comment>
<dbReference type="PANTHER" id="PTHR43876">
    <property type="entry name" value="UBIQUINONE BIOSYNTHESIS MONOOXYGENASE COQ6, MITOCHONDRIAL"/>
    <property type="match status" value="1"/>
</dbReference>
<accession>A0ABN0X686</accession>
<dbReference type="InterPro" id="IPR002938">
    <property type="entry name" value="FAD-bd"/>
</dbReference>
<dbReference type="Pfam" id="PF01494">
    <property type="entry name" value="FAD_binding_3"/>
    <property type="match status" value="1"/>
</dbReference>
<comment type="pathway">
    <text evidence="2">Cofactor biosynthesis; ubiquinone biosynthesis.</text>
</comment>
<evidence type="ECO:0000259" key="8">
    <source>
        <dbReference type="Pfam" id="PF01494"/>
    </source>
</evidence>
<name>A0ABN0X686_9ALTE</name>
<dbReference type="SUPFAM" id="SSF51905">
    <property type="entry name" value="FAD/NAD(P)-binding domain"/>
    <property type="match status" value="1"/>
</dbReference>
<organism evidence="9 10">
    <name type="scientific">Bowmanella denitrificans</name>
    <dbReference type="NCBI Taxonomy" id="366582"/>
    <lineage>
        <taxon>Bacteria</taxon>
        <taxon>Pseudomonadati</taxon>
        <taxon>Pseudomonadota</taxon>
        <taxon>Gammaproteobacteria</taxon>
        <taxon>Alteromonadales</taxon>
        <taxon>Alteromonadaceae</taxon>
        <taxon>Bowmanella</taxon>
    </lineage>
</organism>
<evidence type="ECO:0000256" key="7">
    <source>
        <dbReference type="ARBA" id="ARBA00023033"/>
    </source>
</evidence>
<evidence type="ECO:0000256" key="6">
    <source>
        <dbReference type="ARBA" id="ARBA00023002"/>
    </source>
</evidence>
<dbReference type="EMBL" id="BAAAEI010000010">
    <property type="protein sequence ID" value="GAA0356042.1"/>
    <property type="molecule type" value="Genomic_DNA"/>
</dbReference>
<dbReference type="InterPro" id="IPR010971">
    <property type="entry name" value="UbiH/COQ6"/>
</dbReference>
<sequence length="386" mass="43093">MQDFDIVVAGGNMVGAALALGLTRLGYKVAVLEPHMPVPFDRLQQPDIRVSAISLASQRLLEQLEAWPYIQGMRVCPYRRLSVWEGQGRTDFSATELDVPHLGHIIENRILQLGLHQAMADKSVVWFEQALLSVRQDTKHVQLTLTDQTVLQCQLLIGADGATSKVRTQAGIATHGWQYAQQALAVSVKTHSPMQDITWQQFTPSGPMAFLPLFDGYASLVWYHSADEVKRLKRLPFEQLKTQICQSFPDELVDFSVMETASFSLTRMHANHYYQGRMVLAGDAAHTINPLAGQGVNLGFKDVACLLELLGDKQWLDDSSKLDGLLGRYQRKRYKDNLLMMTAMDGLYATFSNALPPVRLLRNLGLGLAQRAGPLKKQVTRYAMGL</sequence>
<evidence type="ECO:0000256" key="1">
    <source>
        <dbReference type="ARBA" id="ARBA00001974"/>
    </source>
</evidence>
<proteinExistence type="inferred from homology"/>
<dbReference type="PANTHER" id="PTHR43876:SF10">
    <property type="entry name" value="3-DEMETHOXYUBIQUINOL 3-HYDROXYLASE"/>
    <property type="match status" value="1"/>
</dbReference>
<gene>
    <name evidence="9" type="primary">ubiF</name>
    <name evidence="9" type="ORF">GCM10009092_20370</name>
</gene>
<evidence type="ECO:0000313" key="10">
    <source>
        <dbReference type="Proteomes" id="UP001501757"/>
    </source>
</evidence>
<evidence type="ECO:0000256" key="3">
    <source>
        <dbReference type="ARBA" id="ARBA00005349"/>
    </source>
</evidence>
<comment type="similarity">
    <text evidence="3">Belongs to the UbiH/COQ6 family.</text>
</comment>
<evidence type="ECO:0000256" key="4">
    <source>
        <dbReference type="ARBA" id="ARBA00022630"/>
    </source>
</evidence>
<comment type="cofactor">
    <cofactor evidence="1">
        <name>FAD</name>
        <dbReference type="ChEBI" id="CHEBI:57692"/>
    </cofactor>
</comment>
<dbReference type="InterPro" id="IPR051205">
    <property type="entry name" value="UbiH/COQ6_monooxygenase"/>
</dbReference>
<evidence type="ECO:0000256" key="5">
    <source>
        <dbReference type="ARBA" id="ARBA00022827"/>
    </source>
</evidence>
<keyword evidence="5" id="KW-0274">FAD</keyword>
<evidence type="ECO:0000313" key="9">
    <source>
        <dbReference type="EMBL" id="GAA0356042.1"/>
    </source>
</evidence>
<dbReference type="NCBIfam" id="TIGR01988">
    <property type="entry name" value="Ubi-OHases"/>
    <property type="match status" value="1"/>
</dbReference>
<keyword evidence="6" id="KW-0560">Oxidoreductase</keyword>
<dbReference type="Gene3D" id="3.50.50.60">
    <property type="entry name" value="FAD/NAD(P)-binding domain"/>
    <property type="match status" value="2"/>
</dbReference>
<dbReference type="RefSeq" id="WP_343844817.1">
    <property type="nucleotide sequence ID" value="NZ_BAAAEI010000010.1"/>
</dbReference>
<keyword evidence="10" id="KW-1185">Reference proteome</keyword>
<dbReference type="Proteomes" id="UP001501757">
    <property type="component" value="Unassembled WGS sequence"/>
</dbReference>
<dbReference type="PRINTS" id="PR00420">
    <property type="entry name" value="RNGMNOXGNASE"/>
</dbReference>
<protein>
    <submittedName>
        <fullName evidence="9">3-demethoxyubiquinol 3-hydroxylase</fullName>
    </submittedName>
</protein>
<reference evidence="9 10" key="1">
    <citation type="journal article" date="2019" name="Int. J. Syst. Evol. Microbiol.">
        <title>The Global Catalogue of Microorganisms (GCM) 10K type strain sequencing project: providing services to taxonomists for standard genome sequencing and annotation.</title>
        <authorList>
            <consortium name="The Broad Institute Genomics Platform"/>
            <consortium name="The Broad Institute Genome Sequencing Center for Infectious Disease"/>
            <person name="Wu L."/>
            <person name="Ma J."/>
        </authorList>
    </citation>
    <scope>NUCLEOTIDE SEQUENCE [LARGE SCALE GENOMIC DNA]</scope>
    <source>
        <strain evidence="9 10">JCM 13378</strain>
    </source>
</reference>
<evidence type="ECO:0000256" key="2">
    <source>
        <dbReference type="ARBA" id="ARBA00004749"/>
    </source>
</evidence>